<sequence length="575" mass="65302">MYLVPQKKYFILGTISMLLTAGTTAILAQYLKPIFDDIFVAHRKDLLIWIGIGILFVFFIKGTAEYIGERCLSAMGYTLATQLQNDVFARMVHFNLDFFRNHHEARCANIFSQDIGIVRETLLQSLSTLSRDVFMVLSLIVVLLKEDMLLFLSALFIFPIMAGLLRICGKRAKKIFFQIQNLSSELQQFFQQVFHQIIMVKAYGTEEYEKQHLKECTERILKEYKKAAKIQALIHPFMEILGGVIIASIIIYGGHRVIQEKQTPGSFLTFITALFFLYRPIKNILQVHTRLQSCIVSGERIFNVLDQPLNLKKNSSTIGNKNIFLGNITLEDLTFEYTSCQPVLQHISCDFQANKHYAIVGPSGSGKTTIFYLLLQLYFPKVGRILFSGKDALLYSPEWIRNNIGFVSQDITLFDTTIQNNISYGSTNVSIESIRHAAERAQISAFIDQLPQGYNTQVGPHGLKLSGGQRQRLALARALLKQSPILLLDEATSALDTAIEENIRQGLRNLNYSCTQIYIAHRLSSIQKVDKIFVMAQGKIREQGTHLELLTLQGIYADLWEKSKLEDFSVAQLIK</sequence>
<dbReference type="GO" id="GO:0016887">
    <property type="term" value="F:ATP hydrolysis activity"/>
    <property type="evidence" value="ECO:0007669"/>
    <property type="project" value="InterPro"/>
</dbReference>
<feature type="domain" description="ABC transmembrane type-1" evidence="10">
    <location>
        <begin position="11"/>
        <end position="293"/>
    </location>
</feature>
<dbReference type="STRING" id="1399147.P618_200222"/>
<dbReference type="InterPro" id="IPR003439">
    <property type="entry name" value="ABC_transporter-like_ATP-bd"/>
</dbReference>
<dbReference type="AlphaFoldDB" id="W6TUZ3"/>
<dbReference type="PANTHER" id="PTHR43394:SF1">
    <property type="entry name" value="ATP-BINDING CASSETTE SUB-FAMILY B MEMBER 10, MITOCHONDRIAL"/>
    <property type="match status" value="1"/>
</dbReference>
<keyword evidence="2 8" id="KW-0812">Transmembrane</keyword>
<feature type="transmembrane region" description="Helical" evidence="8">
    <location>
        <begin position="122"/>
        <end position="143"/>
    </location>
</feature>
<dbReference type="Gene3D" id="3.40.50.300">
    <property type="entry name" value="P-loop containing nucleotide triphosphate hydrolases"/>
    <property type="match status" value="1"/>
</dbReference>
<feature type="transmembrane region" description="Helical" evidence="8">
    <location>
        <begin position="232"/>
        <end position="252"/>
    </location>
</feature>
<proteinExistence type="predicted"/>
<comment type="function">
    <text evidence="7">Part of an ABC transporter complex. Transmembrane domains (TMD) form a pore in the inner membrane and the ATP-binding domain (NBD) is responsible for energy generation.</text>
</comment>
<dbReference type="InterPro" id="IPR039421">
    <property type="entry name" value="Type_1_exporter"/>
</dbReference>
<dbReference type="PROSITE" id="PS00211">
    <property type="entry name" value="ABC_TRANSPORTER_1"/>
    <property type="match status" value="1"/>
</dbReference>
<dbReference type="PANTHER" id="PTHR43394">
    <property type="entry name" value="ATP-DEPENDENT PERMEASE MDL1, MITOCHONDRIAL"/>
    <property type="match status" value="1"/>
</dbReference>
<dbReference type="PROSITE" id="PS50893">
    <property type="entry name" value="ABC_TRANSPORTER_2"/>
    <property type="match status" value="1"/>
</dbReference>
<feature type="transmembrane region" description="Helical" evidence="8">
    <location>
        <begin position="9"/>
        <end position="31"/>
    </location>
</feature>
<dbReference type="FunFam" id="3.40.50.300:FF:000218">
    <property type="entry name" value="Multidrug ABC transporter ATP-binding protein"/>
    <property type="match status" value="1"/>
</dbReference>
<dbReference type="GO" id="GO:0005524">
    <property type="term" value="F:ATP binding"/>
    <property type="evidence" value="ECO:0007669"/>
    <property type="project" value="UniProtKB-KW"/>
</dbReference>
<evidence type="ECO:0000256" key="4">
    <source>
        <dbReference type="ARBA" id="ARBA00022840"/>
    </source>
</evidence>
<evidence type="ECO:0000256" key="6">
    <source>
        <dbReference type="ARBA" id="ARBA00023136"/>
    </source>
</evidence>
<feature type="transmembrane region" description="Helical" evidence="8">
    <location>
        <begin position="264"/>
        <end position="281"/>
    </location>
</feature>
<keyword evidence="6 8" id="KW-0472">Membrane</keyword>
<evidence type="ECO:0000256" key="3">
    <source>
        <dbReference type="ARBA" id="ARBA00022741"/>
    </source>
</evidence>
<evidence type="ECO:0000256" key="7">
    <source>
        <dbReference type="ARBA" id="ARBA00024725"/>
    </source>
</evidence>
<feature type="domain" description="ABC transporter" evidence="9">
    <location>
        <begin position="328"/>
        <end position="562"/>
    </location>
</feature>
<dbReference type="GO" id="GO:0005886">
    <property type="term" value="C:plasma membrane"/>
    <property type="evidence" value="ECO:0007669"/>
    <property type="project" value="UniProtKB-SubCell"/>
</dbReference>
<comment type="caution">
    <text evidence="11">The sequence shown here is derived from an EMBL/GenBank/DDBJ whole genome shotgun (WGS) entry which is preliminary data.</text>
</comment>
<evidence type="ECO:0000259" key="9">
    <source>
        <dbReference type="PROSITE" id="PS50893"/>
    </source>
</evidence>
<evidence type="ECO:0000256" key="2">
    <source>
        <dbReference type="ARBA" id="ARBA00022692"/>
    </source>
</evidence>
<evidence type="ECO:0000256" key="1">
    <source>
        <dbReference type="ARBA" id="ARBA00004651"/>
    </source>
</evidence>
<reference evidence="11 12" key="1">
    <citation type="journal article" date="2014" name="FEMS Microbiol. Lett.">
        <title>Draft genome sequences of three Holospora species (Holospora obtusa, Holospora undulata, and Holospora elegans), endonuclear symbiotic bacteria of the ciliate Paramecium caudatum.</title>
        <authorList>
            <person name="Dohra H."/>
            <person name="Tanaka K."/>
            <person name="Suzuki T."/>
            <person name="Fujishima M."/>
            <person name="Suzuki H."/>
        </authorList>
    </citation>
    <scope>NUCLEOTIDE SEQUENCE [LARGE SCALE GENOMIC DNA]</scope>
    <source>
        <strain evidence="11 12">F1</strain>
    </source>
</reference>
<keyword evidence="4 11" id="KW-0067">ATP-binding</keyword>
<dbReference type="GO" id="GO:0015421">
    <property type="term" value="F:ABC-type oligopeptide transporter activity"/>
    <property type="evidence" value="ECO:0007669"/>
    <property type="project" value="TreeGrafter"/>
</dbReference>
<evidence type="ECO:0000256" key="8">
    <source>
        <dbReference type="SAM" id="Phobius"/>
    </source>
</evidence>
<dbReference type="SUPFAM" id="SSF90123">
    <property type="entry name" value="ABC transporter transmembrane region"/>
    <property type="match status" value="1"/>
</dbReference>
<feature type="transmembrane region" description="Helical" evidence="8">
    <location>
        <begin position="46"/>
        <end position="67"/>
    </location>
</feature>
<dbReference type="Gene3D" id="1.20.1560.10">
    <property type="entry name" value="ABC transporter type 1, transmembrane domain"/>
    <property type="match status" value="1"/>
</dbReference>
<dbReference type="InterPro" id="IPR011527">
    <property type="entry name" value="ABC1_TM_dom"/>
</dbReference>
<feature type="transmembrane region" description="Helical" evidence="8">
    <location>
        <begin position="149"/>
        <end position="168"/>
    </location>
</feature>
<dbReference type="InterPro" id="IPR017871">
    <property type="entry name" value="ABC_transporter-like_CS"/>
</dbReference>
<dbReference type="SMART" id="SM00382">
    <property type="entry name" value="AAA"/>
    <property type="match status" value="1"/>
</dbReference>
<dbReference type="Pfam" id="PF00005">
    <property type="entry name" value="ABC_tran"/>
    <property type="match status" value="1"/>
</dbReference>
<dbReference type="Pfam" id="PF00664">
    <property type="entry name" value="ABC_membrane"/>
    <property type="match status" value="1"/>
</dbReference>
<evidence type="ECO:0000313" key="12">
    <source>
        <dbReference type="Proteomes" id="UP000019112"/>
    </source>
</evidence>
<dbReference type="SUPFAM" id="SSF52540">
    <property type="entry name" value="P-loop containing nucleoside triphosphate hydrolases"/>
    <property type="match status" value="1"/>
</dbReference>
<dbReference type="CDD" id="cd18552">
    <property type="entry name" value="ABC_6TM_MsbA_like"/>
    <property type="match status" value="1"/>
</dbReference>
<dbReference type="InterPro" id="IPR036640">
    <property type="entry name" value="ABC1_TM_sf"/>
</dbReference>
<dbReference type="PROSITE" id="PS50929">
    <property type="entry name" value="ABC_TM1F"/>
    <property type="match status" value="1"/>
</dbReference>
<organism evidence="11 12">
    <name type="scientific">Holospora obtusa F1</name>
    <dbReference type="NCBI Taxonomy" id="1399147"/>
    <lineage>
        <taxon>Bacteria</taxon>
        <taxon>Pseudomonadati</taxon>
        <taxon>Pseudomonadota</taxon>
        <taxon>Alphaproteobacteria</taxon>
        <taxon>Holosporales</taxon>
        <taxon>Holosporaceae</taxon>
        <taxon>Holospora</taxon>
    </lineage>
</organism>
<protein>
    <submittedName>
        <fullName evidence="11">Lipid A export ATP-binding/permease protein MsbA</fullName>
    </submittedName>
</protein>
<gene>
    <name evidence="11" type="ORF">P618_200222</name>
</gene>
<evidence type="ECO:0000259" key="10">
    <source>
        <dbReference type="PROSITE" id="PS50929"/>
    </source>
</evidence>
<accession>W6TUZ3</accession>
<keyword evidence="3" id="KW-0547">Nucleotide-binding</keyword>
<dbReference type="InterPro" id="IPR027417">
    <property type="entry name" value="P-loop_NTPase"/>
</dbReference>
<dbReference type="EMBL" id="AWTR02000027">
    <property type="protein sequence ID" value="ETZ07587.1"/>
    <property type="molecule type" value="Genomic_DNA"/>
</dbReference>
<name>W6TUZ3_HOLOB</name>
<dbReference type="eggNOG" id="COG1132">
    <property type="taxonomic scope" value="Bacteria"/>
</dbReference>
<dbReference type="Proteomes" id="UP000019112">
    <property type="component" value="Unassembled WGS sequence"/>
</dbReference>
<evidence type="ECO:0000256" key="5">
    <source>
        <dbReference type="ARBA" id="ARBA00022989"/>
    </source>
</evidence>
<keyword evidence="5 8" id="KW-1133">Transmembrane helix</keyword>
<dbReference type="InterPro" id="IPR003593">
    <property type="entry name" value="AAA+_ATPase"/>
</dbReference>
<comment type="subcellular location">
    <subcellularLocation>
        <location evidence="1">Cell membrane</location>
        <topology evidence="1">Multi-pass membrane protein</topology>
    </subcellularLocation>
</comment>
<keyword evidence="12" id="KW-1185">Reference proteome</keyword>
<evidence type="ECO:0000313" key="11">
    <source>
        <dbReference type="EMBL" id="ETZ07587.1"/>
    </source>
</evidence>